<keyword evidence="2" id="KW-1185">Reference proteome</keyword>
<dbReference type="Proteomes" id="UP000324222">
    <property type="component" value="Unassembled WGS sequence"/>
</dbReference>
<proteinExistence type="predicted"/>
<gene>
    <name evidence="1" type="ORF">E2C01_095817</name>
</gene>
<protein>
    <submittedName>
        <fullName evidence="1">Uncharacterized protein</fullName>
    </submittedName>
</protein>
<dbReference type="AlphaFoldDB" id="A0A5B7JU09"/>
<name>A0A5B7JU09_PORTR</name>
<sequence length="88" mass="9927">MKLRGTLPPSLDLGCWRAFHVHGYAWSRCASISVCPESMRAVSDLYSLYGGDHATRECIQRLQIALSQLRSQIPGLELLLPCQPRRML</sequence>
<organism evidence="1 2">
    <name type="scientific">Portunus trituberculatus</name>
    <name type="common">Swimming crab</name>
    <name type="synonym">Neptunus trituberculatus</name>
    <dbReference type="NCBI Taxonomy" id="210409"/>
    <lineage>
        <taxon>Eukaryota</taxon>
        <taxon>Metazoa</taxon>
        <taxon>Ecdysozoa</taxon>
        <taxon>Arthropoda</taxon>
        <taxon>Crustacea</taxon>
        <taxon>Multicrustacea</taxon>
        <taxon>Malacostraca</taxon>
        <taxon>Eumalacostraca</taxon>
        <taxon>Eucarida</taxon>
        <taxon>Decapoda</taxon>
        <taxon>Pleocyemata</taxon>
        <taxon>Brachyura</taxon>
        <taxon>Eubrachyura</taxon>
        <taxon>Portunoidea</taxon>
        <taxon>Portunidae</taxon>
        <taxon>Portuninae</taxon>
        <taxon>Portunus</taxon>
    </lineage>
</organism>
<evidence type="ECO:0000313" key="2">
    <source>
        <dbReference type="Proteomes" id="UP000324222"/>
    </source>
</evidence>
<accession>A0A5B7JU09</accession>
<comment type="caution">
    <text evidence="1">The sequence shown here is derived from an EMBL/GenBank/DDBJ whole genome shotgun (WGS) entry which is preliminary data.</text>
</comment>
<dbReference type="EMBL" id="VSRR010122528">
    <property type="protein sequence ID" value="MPD00351.1"/>
    <property type="molecule type" value="Genomic_DNA"/>
</dbReference>
<evidence type="ECO:0000313" key="1">
    <source>
        <dbReference type="EMBL" id="MPD00351.1"/>
    </source>
</evidence>
<reference evidence="1 2" key="1">
    <citation type="submission" date="2019-05" db="EMBL/GenBank/DDBJ databases">
        <title>Another draft genome of Portunus trituberculatus and its Hox gene families provides insights of decapod evolution.</title>
        <authorList>
            <person name="Jeong J.-H."/>
            <person name="Song I."/>
            <person name="Kim S."/>
            <person name="Choi T."/>
            <person name="Kim D."/>
            <person name="Ryu S."/>
            <person name="Kim W."/>
        </authorList>
    </citation>
    <scope>NUCLEOTIDE SEQUENCE [LARGE SCALE GENOMIC DNA]</scope>
    <source>
        <tissue evidence="1">Muscle</tissue>
    </source>
</reference>